<keyword evidence="2" id="KW-1185">Reference proteome</keyword>
<evidence type="ECO:0000313" key="1">
    <source>
        <dbReference type="EMBL" id="KAI3355720.1"/>
    </source>
</evidence>
<proteinExistence type="predicted"/>
<gene>
    <name evidence="1" type="ORF">L3Q82_004307</name>
</gene>
<organism evidence="1 2">
    <name type="scientific">Scortum barcoo</name>
    <name type="common">barcoo grunter</name>
    <dbReference type="NCBI Taxonomy" id="214431"/>
    <lineage>
        <taxon>Eukaryota</taxon>
        <taxon>Metazoa</taxon>
        <taxon>Chordata</taxon>
        <taxon>Craniata</taxon>
        <taxon>Vertebrata</taxon>
        <taxon>Euteleostomi</taxon>
        <taxon>Actinopterygii</taxon>
        <taxon>Neopterygii</taxon>
        <taxon>Teleostei</taxon>
        <taxon>Neoteleostei</taxon>
        <taxon>Acanthomorphata</taxon>
        <taxon>Eupercaria</taxon>
        <taxon>Centrarchiformes</taxon>
        <taxon>Terapontoidei</taxon>
        <taxon>Terapontidae</taxon>
        <taxon>Scortum</taxon>
    </lineage>
</organism>
<comment type="caution">
    <text evidence="1">The sequence shown here is derived from an EMBL/GenBank/DDBJ whole genome shotgun (WGS) entry which is preliminary data.</text>
</comment>
<sequence length="1253" mass="136953">MPLFAQNPFDQDVEKATNENNTTDDWGLIMDICDKIGTTSNGPKDSLRSIMKRINHKVPHVAMQALNLLGACVSNCGKIFHLEICSREFASEVRSVLNRAHPKVCEKLKALLVEWAEDFQKDPQLSLIGATIKSLKDEGISFPSASSQGSNGKVSTPAGSKASDDDNLAKAIELSLQEQKQQAETRPLTLTSDPPNYTNGGGGQEVRKVRALYDFEAAEDNELTFKTGELILVLDDSDPNWWKGENHRGVGLFPSNFVTTNLNAEPETVTYIEKAPSPEETSLETKVEPEPVFIDEGKMDRTLALLQNADPADPAPDSPELLQLEGACEQMNPLIDEKLQEIDRKHSELSELNVKVLEALELYNKLMNEAPFYSAYSKMQTQYGPAGSAVAMQGYLGPAGAPYLPPAMPQGPSAQPYTLPTDQPGPLHSLPPNVSAPPNSQAAQPPYMGSGMNTQYMTQAAGAPYPPQAGVTMDMSTYHCNANMPPVSYPVAAPPHQAPHQQPAAYYQQPLLICALTDQRAPSPSASSVRTQSISASPHPRTAAAFQCVCVCVCVCVCFSPPGAVIRIGAGAGGPLSPPEPQHFQWSGTERQPPPWTDELAEMSRHIYTRHGLGWGRAAEARVPAGQQRDVLQTQPAEEVRRQHHVHQLHPQTGCRPLSLSPSLFASFSLTLIDWSRYQPIGRLHPTSVISPVLEEGIGLCDLSSGRQMKCQGSADSYTSRPSDSDVSLEEEKEGGRQEREQQATVQLERAKTKAVAFAVRTNVSYCGALDEDVPVAGTAVSFDAKDFLHIKEKYNNDWWIGRLVKEGCDIGFIPSPLKLENIRLQQEQKRGRFHGSKSSGNSSSSLGEMVSGTFKPNPNSAGKQKQKVAEHIPPYDVVPSMRPVVLVGPSLKGYEVNTIFSASIMGQVDECLTVCYKHIVSTLAPKVKILGDAAFKLKPLIDYQLAPELRGNNKGGQGGGGGGGGVGAGVSCHGIAAFASHSGVAVVTAFWVTDMMQKALFDFLKHRFDGRISITRVTADISLAKRSVLNNPSKRAIIERSNTRSSLAEVQSEIERIFELARSLQLVVLDADTINHPAQLIKTSLAPIIVHVKVSSPKVLQRLIKSRGKSQSKHLNVQLVAAEKLAQCPSEMFDIILDENQLEDACEHLAEYLEAYWRATHTSLSMPLNPLLGRNLGSTALSPYPAAIQMRDYYHNERARKNRNRLSSGSQHSRDHSPLVEEDYQDPYQDSYKPHRNRGSPGGYSQESRHRL</sequence>
<reference evidence="1" key="1">
    <citation type="submission" date="2022-04" db="EMBL/GenBank/DDBJ databases">
        <title>Jade perch genome.</title>
        <authorList>
            <person name="Chao B."/>
        </authorList>
    </citation>
    <scope>NUCLEOTIDE SEQUENCE</scope>
    <source>
        <strain evidence="1">CB-2022</strain>
    </source>
</reference>
<accession>A0ACB8VJS5</accession>
<dbReference type="EMBL" id="CM041550">
    <property type="protein sequence ID" value="KAI3355720.1"/>
    <property type="molecule type" value="Genomic_DNA"/>
</dbReference>
<dbReference type="Proteomes" id="UP000831701">
    <property type="component" value="Chromosome 20"/>
</dbReference>
<name>A0ACB8VJS5_9TELE</name>
<evidence type="ECO:0000313" key="2">
    <source>
        <dbReference type="Proteomes" id="UP000831701"/>
    </source>
</evidence>
<protein>
    <submittedName>
        <fullName evidence="1">Uncharacterized protein</fullName>
    </submittedName>
</protein>